<dbReference type="GO" id="GO:0005886">
    <property type="term" value="C:plasma membrane"/>
    <property type="evidence" value="ECO:0007669"/>
    <property type="project" value="UniProtKB-SubCell"/>
</dbReference>
<evidence type="ECO:0000256" key="7">
    <source>
        <dbReference type="SAM" id="Phobius"/>
    </source>
</evidence>
<organism evidence="9 10">
    <name type="scientific">Thalassobacillus cyri</name>
    <dbReference type="NCBI Taxonomy" id="571932"/>
    <lineage>
        <taxon>Bacteria</taxon>
        <taxon>Bacillati</taxon>
        <taxon>Bacillota</taxon>
        <taxon>Bacilli</taxon>
        <taxon>Bacillales</taxon>
        <taxon>Bacillaceae</taxon>
        <taxon>Thalassobacillus</taxon>
    </lineage>
</organism>
<keyword evidence="10" id="KW-1185">Reference proteome</keyword>
<sequence>MLTIVILDVILLVFLLFMNVPLPYCFGGALLFMVLFGDVSMQSMMLWTFNQTISPVLLASPLFILAGVVMGGNGVAKHLLNFTDIFVGRIKGGIGVVCVATSAFIGAVSGSGFTGVAATGPIMIPRMVKQGYPRGYATGLVTVSSVLGLLIPPSVIMILYGWVTNTSILAAFLSTLGPGLLIVALFSIINLVWTRNFPNIQIEESVTRPEKVRIIKKRSLLAFPALLLPVIILGGIYGGIFTPTEAAAIATVVALPIGFFIYKELSAKQFFELAEESATSVGAIMTMIFFTLMLSQTYVMMQVPQAIIDLFFGITDNPIIMLLIINIFLFLVGMIVNDATGMILVAPLLLPLITELGIDPVHFAAIMGVNLAMGGVTPPYASILYLGMRIGKCEFSELLKPTLVFLLFGYLPVVFLTTFWPDLSLFLPGVFGLLEN</sequence>
<evidence type="ECO:0000256" key="6">
    <source>
        <dbReference type="ARBA" id="ARBA00023136"/>
    </source>
</evidence>
<feature type="transmembrane region" description="Helical" evidence="7">
    <location>
        <begin position="364"/>
        <end position="386"/>
    </location>
</feature>
<feature type="transmembrane region" description="Helical" evidence="7">
    <location>
        <begin position="168"/>
        <end position="193"/>
    </location>
</feature>
<keyword evidence="2" id="KW-1003">Cell membrane</keyword>
<dbReference type="Proteomes" id="UP000198584">
    <property type="component" value="Unassembled WGS sequence"/>
</dbReference>
<feature type="transmembrane region" description="Helical" evidence="7">
    <location>
        <begin position="6"/>
        <end position="36"/>
    </location>
</feature>
<evidence type="ECO:0000256" key="2">
    <source>
        <dbReference type="ARBA" id="ARBA00022475"/>
    </source>
</evidence>
<keyword evidence="4 7" id="KW-0812">Transmembrane</keyword>
<feature type="transmembrane region" description="Helical" evidence="7">
    <location>
        <begin position="220"/>
        <end position="240"/>
    </location>
</feature>
<feature type="transmembrane region" description="Helical" evidence="7">
    <location>
        <begin position="277"/>
        <end position="299"/>
    </location>
</feature>
<feature type="transmembrane region" description="Helical" evidence="7">
    <location>
        <begin position="246"/>
        <end position="265"/>
    </location>
</feature>
<keyword evidence="6 7" id="KW-0472">Membrane</keyword>
<dbReference type="AlphaFoldDB" id="A0A1H3VZV3"/>
<reference evidence="9 10" key="1">
    <citation type="submission" date="2016-10" db="EMBL/GenBank/DDBJ databases">
        <authorList>
            <person name="de Groot N.N."/>
        </authorList>
    </citation>
    <scope>NUCLEOTIDE SEQUENCE [LARGE SCALE GENOMIC DNA]</scope>
    <source>
        <strain evidence="9 10">CCM7597</strain>
    </source>
</reference>
<dbReference type="NCBIfam" id="TIGR00786">
    <property type="entry name" value="dctM"/>
    <property type="match status" value="1"/>
</dbReference>
<evidence type="ECO:0000313" key="10">
    <source>
        <dbReference type="Proteomes" id="UP000198584"/>
    </source>
</evidence>
<dbReference type="RefSeq" id="WP_093041397.1">
    <property type="nucleotide sequence ID" value="NZ_FNQR01000001.1"/>
</dbReference>
<dbReference type="PIRSF" id="PIRSF006066">
    <property type="entry name" value="HI0050"/>
    <property type="match status" value="1"/>
</dbReference>
<feature type="transmembrane region" description="Helical" evidence="7">
    <location>
        <begin position="319"/>
        <end position="336"/>
    </location>
</feature>
<dbReference type="OrthoDB" id="9772674at2"/>
<protein>
    <submittedName>
        <fullName evidence="9">TRAP transporter, DctM subunit</fullName>
    </submittedName>
</protein>
<dbReference type="InterPro" id="IPR004681">
    <property type="entry name" value="TRAP_DctM"/>
</dbReference>
<evidence type="ECO:0000256" key="5">
    <source>
        <dbReference type="ARBA" id="ARBA00022989"/>
    </source>
</evidence>
<proteinExistence type="predicted"/>
<feature type="transmembrane region" description="Helical" evidence="7">
    <location>
        <begin position="136"/>
        <end position="162"/>
    </location>
</feature>
<dbReference type="Pfam" id="PF06808">
    <property type="entry name" value="DctM"/>
    <property type="match status" value="1"/>
</dbReference>
<feature type="domain" description="TRAP C4-dicarboxylate transport system permease DctM subunit" evidence="8">
    <location>
        <begin position="10"/>
        <end position="418"/>
    </location>
</feature>
<feature type="transmembrane region" description="Helical" evidence="7">
    <location>
        <begin position="56"/>
        <end position="74"/>
    </location>
</feature>
<keyword evidence="3" id="KW-0997">Cell inner membrane</keyword>
<feature type="transmembrane region" description="Helical" evidence="7">
    <location>
        <begin position="94"/>
        <end position="124"/>
    </location>
</feature>
<keyword evidence="5 7" id="KW-1133">Transmembrane helix</keyword>
<feature type="transmembrane region" description="Helical" evidence="7">
    <location>
        <begin position="398"/>
        <end position="420"/>
    </location>
</feature>
<dbReference type="EMBL" id="FNQR01000001">
    <property type="protein sequence ID" value="SDZ80327.1"/>
    <property type="molecule type" value="Genomic_DNA"/>
</dbReference>
<dbReference type="GO" id="GO:0022857">
    <property type="term" value="F:transmembrane transporter activity"/>
    <property type="evidence" value="ECO:0007669"/>
    <property type="project" value="TreeGrafter"/>
</dbReference>
<dbReference type="STRING" id="571932.SAMN05421743_101260"/>
<gene>
    <name evidence="9" type="ORF">SAMN05421743_101260</name>
</gene>
<evidence type="ECO:0000259" key="8">
    <source>
        <dbReference type="Pfam" id="PF06808"/>
    </source>
</evidence>
<evidence type="ECO:0000256" key="3">
    <source>
        <dbReference type="ARBA" id="ARBA00022519"/>
    </source>
</evidence>
<comment type="subcellular location">
    <subcellularLocation>
        <location evidence="1">Cell inner membrane</location>
        <topology evidence="1">Multi-pass membrane protein</topology>
    </subcellularLocation>
</comment>
<evidence type="ECO:0000256" key="1">
    <source>
        <dbReference type="ARBA" id="ARBA00004429"/>
    </source>
</evidence>
<dbReference type="InterPro" id="IPR010656">
    <property type="entry name" value="DctM"/>
</dbReference>
<name>A0A1H3VZV3_9BACI</name>
<feature type="transmembrane region" description="Helical" evidence="7">
    <location>
        <begin position="341"/>
        <end position="358"/>
    </location>
</feature>
<evidence type="ECO:0000256" key="4">
    <source>
        <dbReference type="ARBA" id="ARBA00022692"/>
    </source>
</evidence>
<evidence type="ECO:0000313" key="9">
    <source>
        <dbReference type="EMBL" id="SDZ80327.1"/>
    </source>
</evidence>
<dbReference type="PANTHER" id="PTHR33362">
    <property type="entry name" value="SIALIC ACID TRAP TRANSPORTER PERMEASE PROTEIN SIAT-RELATED"/>
    <property type="match status" value="1"/>
</dbReference>
<accession>A0A1H3VZV3</accession>